<dbReference type="SUPFAM" id="SSF52540">
    <property type="entry name" value="P-loop containing nucleoside triphosphate hydrolases"/>
    <property type="match status" value="1"/>
</dbReference>
<dbReference type="OrthoDB" id="5144031at2"/>
<evidence type="ECO:0000313" key="2">
    <source>
        <dbReference type="EMBL" id="QBR91939.1"/>
    </source>
</evidence>
<evidence type="ECO:0000256" key="1">
    <source>
        <dbReference type="SAM" id="MobiDB-lite"/>
    </source>
</evidence>
<dbReference type="AlphaFoldDB" id="A0A4P7GJJ6"/>
<evidence type="ECO:0000313" key="3">
    <source>
        <dbReference type="Proteomes" id="UP000294894"/>
    </source>
</evidence>
<name>A0A4P7GJJ6_9ACTN</name>
<dbReference type="EMBL" id="CP038267">
    <property type="protein sequence ID" value="QBR91939.1"/>
    <property type="molecule type" value="Genomic_DNA"/>
</dbReference>
<accession>A0A4P7GJJ6</accession>
<dbReference type="Proteomes" id="UP000294894">
    <property type="component" value="Chromosome"/>
</dbReference>
<organism evidence="2 3">
    <name type="scientific">Nocardioides euryhalodurans</name>
    <dbReference type="NCBI Taxonomy" id="2518370"/>
    <lineage>
        <taxon>Bacteria</taxon>
        <taxon>Bacillati</taxon>
        <taxon>Actinomycetota</taxon>
        <taxon>Actinomycetes</taxon>
        <taxon>Propionibacteriales</taxon>
        <taxon>Nocardioidaceae</taxon>
        <taxon>Nocardioides</taxon>
    </lineage>
</organism>
<dbReference type="InterPro" id="IPR027417">
    <property type="entry name" value="P-loop_NTPase"/>
</dbReference>
<feature type="region of interest" description="Disordered" evidence="1">
    <location>
        <begin position="355"/>
        <end position="381"/>
    </location>
</feature>
<dbReference type="Gene3D" id="3.40.50.300">
    <property type="entry name" value="P-loop containing nucleotide triphosphate hydrolases"/>
    <property type="match status" value="1"/>
</dbReference>
<dbReference type="KEGG" id="noy:EXE57_06350"/>
<protein>
    <recommendedName>
        <fullName evidence="4">Sulfotransferase family protein</fullName>
    </recommendedName>
</protein>
<dbReference type="RefSeq" id="WP_135075217.1">
    <property type="nucleotide sequence ID" value="NZ_CP038267.1"/>
</dbReference>
<gene>
    <name evidence="2" type="ORF">EXE57_06350</name>
</gene>
<sequence length="381" mass="42834">MARRVFLHVGTMKSGTSFLQSLWWRHHDILAERGLLLPGSRLADHFVSASLVCRREQILAELTPAEHETWRDLTAEVGRWAGDALVSHELFSPATPEQASQALRLLEKHADEVHVVVTARDLARQLPSHWQEQVKHHSDATLVDYWEHVRRHDPDDPFWTFHDVPALADRWGQGLPPERVHVVVNPPGAPRDWLWRHTADLMGVDVGGLDLEARNPNESLGIAEIEVMRRVQGALPAEEKQLEMSRLTKGFLTRDVLHPSGPGDRFVPPAQVHGWAVERGTLMAEQLRDRGHDVVGDLDDLVPSAAAPRGRVPDDVTADEVADVAVAALARMVVHDRHQRARIEELQAQRRRLRRRLDAAAPGPGTRSTLAGALRRISRRR</sequence>
<reference evidence="2 3" key="1">
    <citation type="submission" date="2019-03" db="EMBL/GenBank/DDBJ databases">
        <title>Three New Species of Nocardioides, Nocardioides euryhalodurans sp. nov., Nocardioides seonyuensis sp. nov. and Nocardioides eburneoflavus sp. nov., Iolated from Soil.</title>
        <authorList>
            <person name="Roh S.G."/>
            <person name="Lee C."/>
            <person name="Kim M.-K."/>
            <person name="Kim S.B."/>
        </authorList>
    </citation>
    <scope>NUCLEOTIDE SEQUENCE [LARGE SCALE GENOMIC DNA]</scope>
    <source>
        <strain evidence="2 3">MMS17-SY117</strain>
    </source>
</reference>
<evidence type="ECO:0008006" key="4">
    <source>
        <dbReference type="Google" id="ProtNLM"/>
    </source>
</evidence>
<keyword evidence="3" id="KW-1185">Reference proteome</keyword>
<proteinExistence type="predicted"/>